<dbReference type="GO" id="GO:0005737">
    <property type="term" value="C:cytoplasm"/>
    <property type="evidence" value="ECO:0007669"/>
    <property type="project" value="UniProtKB-SubCell"/>
</dbReference>
<dbReference type="AlphaFoldDB" id="A0A212U1J4"/>
<evidence type="ECO:0000256" key="4">
    <source>
        <dbReference type="ARBA" id="ARBA00022694"/>
    </source>
</evidence>
<keyword evidence="6 8" id="KW-0067">ATP-binding</keyword>
<evidence type="ECO:0000256" key="1">
    <source>
        <dbReference type="ARBA" id="ARBA00004496"/>
    </source>
</evidence>
<keyword evidence="2 8" id="KW-0963">Cytoplasm</keyword>
<dbReference type="GO" id="GO:0006400">
    <property type="term" value="P:tRNA modification"/>
    <property type="evidence" value="ECO:0007669"/>
    <property type="project" value="UniProtKB-UniRule"/>
</dbReference>
<dbReference type="CDD" id="cd01992">
    <property type="entry name" value="TilS_N"/>
    <property type="match status" value="1"/>
</dbReference>
<comment type="domain">
    <text evidence="8">The N-terminal region contains the highly conserved SGGXDS motif, predicted to be a P-loop motif involved in ATP binding.</text>
</comment>
<dbReference type="Pfam" id="PF09179">
    <property type="entry name" value="TilS"/>
    <property type="match status" value="1"/>
</dbReference>
<dbReference type="Proteomes" id="UP000197215">
    <property type="component" value="Unassembled WGS sequence"/>
</dbReference>
<keyword evidence="3 8" id="KW-0436">Ligase</keyword>
<comment type="subcellular location">
    <subcellularLocation>
        <location evidence="1 8">Cytoplasm</location>
    </subcellularLocation>
</comment>
<dbReference type="OrthoDB" id="9807403at2"/>
<dbReference type="HAMAP" id="MF_01161">
    <property type="entry name" value="tRNA_Ile_lys_synt"/>
    <property type="match status" value="1"/>
</dbReference>
<comment type="similarity">
    <text evidence="8">Belongs to the tRNA(Ile)-lysidine synthase family.</text>
</comment>
<keyword evidence="4 8" id="KW-0819">tRNA processing</keyword>
<organism evidence="10 11">
    <name type="scientific">Polynucleobacter victoriensis</name>
    <dbReference type="NCBI Taxonomy" id="2049319"/>
    <lineage>
        <taxon>Bacteria</taxon>
        <taxon>Pseudomonadati</taxon>
        <taxon>Pseudomonadota</taxon>
        <taxon>Betaproteobacteria</taxon>
        <taxon>Burkholderiales</taxon>
        <taxon>Burkholderiaceae</taxon>
        <taxon>Polynucleobacter</taxon>
    </lineage>
</organism>
<evidence type="ECO:0000256" key="2">
    <source>
        <dbReference type="ARBA" id="ARBA00022490"/>
    </source>
</evidence>
<evidence type="ECO:0000313" key="11">
    <source>
        <dbReference type="Proteomes" id="UP000197215"/>
    </source>
</evidence>
<dbReference type="InterPro" id="IPR012795">
    <property type="entry name" value="tRNA_Ile_lys_synt_N"/>
</dbReference>
<reference evidence="10 11" key="1">
    <citation type="submission" date="2017-06" db="EMBL/GenBank/DDBJ databases">
        <authorList>
            <person name="Kim H.J."/>
            <person name="Triplett B.A."/>
        </authorList>
    </citation>
    <scope>NUCLEOTIDE SEQUENCE [LARGE SCALE GENOMIC DNA]</scope>
    <source>
        <strain evidence="10 11">MWH-VicM1</strain>
    </source>
</reference>
<feature type="domain" description="Lysidine-tRNA(Ile) synthetase C-terminal" evidence="9">
    <location>
        <begin position="374"/>
        <end position="445"/>
    </location>
</feature>
<dbReference type="GO" id="GO:0032267">
    <property type="term" value="F:tRNA(Ile)-lysidine synthase activity"/>
    <property type="evidence" value="ECO:0007669"/>
    <property type="project" value="UniProtKB-EC"/>
</dbReference>
<dbReference type="Gene3D" id="1.20.59.20">
    <property type="match status" value="1"/>
</dbReference>
<dbReference type="Pfam" id="PF11734">
    <property type="entry name" value="TilS_C"/>
    <property type="match status" value="1"/>
</dbReference>
<protein>
    <recommendedName>
        <fullName evidence="8">tRNA(Ile)-lysidine synthase</fullName>
        <ecNumber evidence="8">6.3.4.19</ecNumber>
    </recommendedName>
    <alternativeName>
        <fullName evidence="8">tRNA(Ile)-2-lysyl-cytidine synthase</fullName>
    </alternativeName>
    <alternativeName>
        <fullName evidence="8">tRNA(Ile)-lysidine synthetase</fullName>
    </alternativeName>
</protein>
<dbReference type="PANTHER" id="PTHR43033:SF1">
    <property type="entry name" value="TRNA(ILE)-LYSIDINE SYNTHASE-RELATED"/>
    <property type="match status" value="1"/>
</dbReference>
<dbReference type="InterPro" id="IPR014729">
    <property type="entry name" value="Rossmann-like_a/b/a_fold"/>
</dbReference>
<gene>
    <name evidence="8" type="primary">tilS</name>
    <name evidence="10" type="ORF">SAMN06295916_1453</name>
</gene>
<dbReference type="SUPFAM" id="SSF56037">
    <property type="entry name" value="PheT/TilS domain"/>
    <property type="match status" value="1"/>
</dbReference>
<evidence type="ECO:0000256" key="7">
    <source>
        <dbReference type="ARBA" id="ARBA00048539"/>
    </source>
</evidence>
<dbReference type="Gene3D" id="3.40.50.620">
    <property type="entry name" value="HUPs"/>
    <property type="match status" value="1"/>
</dbReference>
<proteinExistence type="inferred from homology"/>
<dbReference type="NCBIfam" id="TIGR02432">
    <property type="entry name" value="lysidine_TilS_N"/>
    <property type="match status" value="1"/>
</dbReference>
<sequence length="449" mass="51058">MVSSKTAPKTSKPRNTKTPPTILAVAFSGGLDSTVLLHATVKAHGANNVYALHVHHGIQKEANQWQQHCQAIAKKLKCHFDTQNVKLNKNSNIESQARELRYQALYEMCEKHQINDLLLAHHLDDQAETVLIQLMRGAGVAGLAGMPPVKTNKTNRANKAKNTKETTINIWRPFLNMRRQELEAYAKEHRLTWIEDPSNQDESYRRNAIRKTILPALEKQQVGATENLARSAKHLAQAQELLNQLADIDLGLIETKEGLSKTNLIRLYKTNQARASNALRRWLNKQQLSYPSEERLTAWWQELQQSRVDSKLQWEHDQQLIRLWRGHLSITQNINTQANEQSGGEWTFKKVPANSRKPGIALDRFEKAKQKGLINTMAREGGEKFKVDAKRPRKSLKNLYQEANIPPWQRNAPLLYIGEELVAVAGIGISADWQTTDGTRISPEWLTNV</sequence>
<keyword evidence="11" id="KW-1185">Reference proteome</keyword>
<accession>A0A212U1J4</accession>
<dbReference type="NCBIfam" id="TIGR02433">
    <property type="entry name" value="lysidine_TilS_C"/>
    <property type="match status" value="1"/>
</dbReference>
<dbReference type="GO" id="GO:0005524">
    <property type="term" value="F:ATP binding"/>
    <property type="evidence" value="ECO:0007669"/>
    <property type="project" value="UniProtKB-UniRule"/>
</dbReference>
<comment type="function">
    <text evidence="8">Ligates lysine onto the cytidine present at position 34 of the AUA codon-specific tRNA(Ile) that contains the anticodon CAU, in an ATP-dependent manner. Cytidine is converted to lysidine, thus changing the amino acid specificity of the tRNA from methionine to isoleucine.</text>
</comment>
<dbReference type="PANTHER" id="PTHR43033">
    <property type="entry name" value="TRNA(ILE)-LYSIDINE SYNTHASE-RELATED"/>
    <property type="match status" value="1"/>
</dbReference>
<evidence type="ECO:0000313" key="10">
    <source>
        <dbReference type="EMBL" id="SNC72006.1"/>
    </source>
</evidence>
<comment type="catalytic activity">
    <reaction evidence="7 8">
        <text>cytidine(34) in tRNA(Ile2) + L-lysine + ATP = lysidine(34) in tRNA(Ile2) + AMP + diphosphate + H(+)</text>
        <dbReference type="Rhea" id="RHEA:43744"/>
        <dbReference type="Rhea" id="RHEA-COMP:10625"/>
        <dbReference type="Rhea" id="RHEA-COMP:10670"/>
        <dbReference type="ChEBI" id="CHEBI:15378"/>
        <dbReference type="ChEBI" id="CHEBI:30616"/>
        <dbReference type="ChEBI" id="CHEBI:32551"/>
        <dbReference type="ChEBI" id="CHEBI:33019"/>
        <dbReference type="ChEBI" id="CHEBI:82748"/>
        <dbReference type="ChEBI" id="CHEBI:83665"/>
        <dbReference type="ChEBI" id="CHEBI:456215"/>
        <dbReference type="EC" id="6.3.4.19"/>
    </reaction>
</comment>
<feature type="binding site" evidence="8">
    <location>
        <begin position="28"/>
        <end position="33"/>
    </location>
    <ligand>
        <name>ATP</name>
        <dbReference type="ChEBI" id="CHEBI:30616"/>
    </ligand>
</feature>
<dbReference type="SUPFAM" id="SSF82829">
    <property type="entry name" value="MesJ substrate recognition domain-like"/>
    <property type="match status" value="1"/>
</dbReference>
<dbReference type="InterPro" id="IPR015262">
    <property type="entry name" value="tRNA_Ile_lys_synt_subst-bd"/>
</dbReference>
<name>A0A212U1J4_9BURK</name>
<evidence type="ECO:0000256" key="6">
    <source>
        <dbReference type="ARBA" id="ARBA00022840"/>
    </source>
</evidence>
<dbReference type="Pfam" id="PF01171">
    <property type="entry name" value="ATP_bind_3"/>
    <property type="match status" value="1"/>
</dbReference>
<dbReference type="InterPro" id="IPR012094">
    <property type="entry name" value="tRNA_Ile_lys_synt"/>
</dbReference>
<keyword evidence="5 8" id="KW-0547">Nucleotide-binding</keyword>
<evidence type="ECO:0000256" key="3">
    <source>
        <dbReference type="ARBA" id="ARBA00022598"/>
    </source>
</evidence>
<evidence type="ECO:0000256" key="5">
    <source>
        <dbReference type="ARBA" id="ARBA00022741"/>
    </source>
</evidence>
<dbReference type="EC" id="6.3.4.19" evidence="8"/>
<evidence type="ECO:0000259" key="9">
    <source>
        <dbReference type="SMART" id="SM00977"/>
    </source>
</evidence>
<dbReference type="RefSeq" id="WP_088813392.1">
    <property type="nucleotide sequence ID" value="NZ_FYEX01000002.1"/>
</dbReference>
<dbReference type="InterPro" id="IPR011063">
    <property type="entry name" value="TilS/TtcA_N"/>
</dbReference>
<dbReference type="SUPFAM" id="SSF52402">
    <property type="entry name" value="Adenine nucleotide alpha hydrolases-like"/>
    <property type="match status" value="1"/>
</dbReference>
<evidence type="ECO:0000256" key="8">
    <source>
        <dbReference type="HAMAP-Rule" id="MF_01161"/>
    </source>
</evidence>
<dbReference type="InterPro" id="IPR012796">
    <property type="entry name" value="Lysidine-tRNA-synth_C"/>
</dbReference>
<dbReference type="EMBL" id="FYEX01000002">
    <property type="protein sequence ID" value="SNC72006.1"/>
    <property type="molecule type" value="Genomic_DNA"/>
</dbReference>
<dbReference type="SMART" id="SM00977">
    <property type="entry name" value="TilS_C"/>
    <property type="match status" value="1"/>
</dbReference>